<dbReference type="NCBIfam" id="NF033679">
    <property type="entry name" value="DNRLRE_dom"/>
    <property type="match status" value="1"/>
</dbReference>
<dbReference type="GeneID" id="78078097"/>
<dbReference type="AlphaFoldDB" id="A0A178J7H1"/>
<evidence type="ECO:0000313" key="8">
    <source>
        <dbReference type="Proteomes" id="UP001150001"/>
    </source>
</evidence>
<protein>
    <submittedName>
        <fullName evidence="5">DNRLRE domain-containing protein</fullName>
    </submittedName>
</protein>
<reference evidence="6 7" key="1">
    <citation type="submission" date="2016-03" db="EMBL/GenBank/DDBJ databases">
        <title>Draft genome sequence of the Vibrio tubiashii subs. europaeus.</title>
        <authorList>
            <person name="Spinard E."/>
            <person name="Dubert J."/>
            <person name="Nelson D.R."/>
            <person name="Barja J.L."/>
        </authorList>
    </citation>
    <scope>NUCLEOTIDE SEQUENCE [LARGE SCALE GENOMIC DNA]</scope>
    <source>
        <strain evidence="7">PP-638</strain>
        <strain evidence="6">PP2-638</strain>
    </source>
</reference>
<dbReference type="OrthoDB" id="5903079at2"/>
<evidence type="ECO:0000256" key="1">
    <source>
        <dbReference type="ARBA" id="ARBA00004613"/>
    </source>
</evidence>
<dbReference type="PROSITE" id="PS51257">
    <property type="entry name" value="PROKAR_LIPOPROTEIN"/>
    <property type="match status" value="1"/>
</dbReference>
<evidence type="ECO:0000256" key="3">
    <source>
        <dbReference type="ARBA" id="ARBA00022729"/>
    </source>
</evidence>
<dbReference type="InterPro" id="IPR003343">
    <property type="entry name" value="Big_2"/>
</dbReference>
<dbReference type="Proteomes" id="UP000094761">
    <property type="component" value="Unassembled WGS sequence"/>
</dbReference>
<evidence type="ECO:0000256" key="2">
    <source>
        <dbReference type="ARBA" id="ARBA00022525"/>
    </source>
</evidence>
<keyword evidence="2" id="KW-0964">Secreted</keyword>
<dbReference type="InterPro" id="IPR055372">
    <property type="entry name" value="CBM96"/>
</dbReference>
<evidence type="ECO:0000313" key="6">
    <source>
        <dbReference type="EMBL" id="OAM97900.1"/>
    </source>
</evidence>
<dbReference type="Pfam" id="PF17963">
    <property type="entry name" value="Big_9"/>
    <property type="match status" value="1"/>
</dbReference>
<gene>
    <name evidence="6" type="ORF">AZ468_20430</name>
    <name evidence="5" type="ORF">OPW20_04100</name>
</gene>
<evidence type="ECO:0000313" key="5">
    <source>
        <dbReference type="EMBL" id="MDC5739233.1"/>
    </source>
</evidence>
<evidence type="ECO:0000259" key="4">
    <source>
        <dbReference type="SMART" id="SM00635"/>
    </source>
</evidence>
<dbReference type="Proteomes" id="UP001150001">
    <property type="component" value="Unassembled WGS sequence"/>
</dbReference>
<dbReference type="InterPro" id="IPR013783">
    <property type="entry name" value="Ig-like_fold"/>
</dbReference>
<accession>A0A178J7H1</accession>
<dbReference type="GO" id="GO:0005576">
    <property type="term" value="C:extracellular region"/>
    <property type="evidence" value="ECO:0007669"/>
    <property type="project" value="UniProtKB-SubCell"/>
</dbReference>
<dbReference type="Pfam" id="PF24517">
    <property type="entry name" value="CBM96"/>
    <property type="match status" value="1"/>
</dbReference>
<dbReference type="Pfam" id="PF02368">
    <property type="entry name" value="Big_2"/>
    <property type="match status" value="1"/>
</dbReference>
<reference evidence="5" key="2">
    <citation type="submission" date="2022-11" db="EMBL/GenBank/DDBJ databases">
        <title>Role of the vibriolysin VemA secreted by the emergent pathogen Vibrio europaeus in the colonization of Manila clam mucus.</title>
        <authorList>
            <person name="Martinez C."/>
            <person name="Rodriguez S."/>
            <person name="Vences A."/>
            <person name="Barja J.L."/>
            <person name="Toranzo A.E."/>
            <person name="Dubert J."/>
        </authorList>
    </citation>
    <scope>NUCLEOTIDE SEQUENCE</scope>
    <source>
        <strain evidence="5">3454</strain>
    </source>
</reference>
<feature type="domain" description="BIG2" evidence="4">
    <location>
        <begin position="558"/>
        <end position="638"/>
    </location>
</feature>
<dbReference type="SMART" id="SM00635">
    <property type="entry name" value="BID_2"/>
    <property type="match status" value="1"/>
</dbReference>
<keyword evidence="8" id="KW-1185">Reference proteome</keyword>
<comment type="caution">
    <text evidence="6">The sequence shown here is derived from an EMBL/GenBank/DDBJ whole genome shotgun (WGS) entry which is preliminary data.</text>
</comment>
<dbReference type="EMBL" id="JAPFIT010000010">
    <property type="protein sequence ID" value="MDC5739233.1"/>
    <property type="molecule type" value="Genomic_DNA"/>
</dbReference>
<evidence type="ECO:0000313" key="7">
    <source>
        <dbReference type="Proteomes" id="UP000094761"/>
    </source>
</evidence>
<keyword evidence="3" id="KW-0732">Signal</keyword>
<comment type="subcellular location">
    <subcellularLocation>
        <location evidence="1">Secreted</location>
    </subcellularLocation>
</comment>
<organism evidence="6 7">
    <name type="scientific">Vibrio europaeus</name>
    <dbReference type="NCBI Taxonomy" id="300876"/>
    <lineage>
        <taxon>Bacteria</taxon>
        <taxon>Pseudomonadati</taxon>
        <taxon>Pseudomonadota</taxon>
        <taxon>Gammaproteobacteria</taxon>
        <taxon>Vibrionales</taxon>
        <taxon>Vibrionaceae</taxon>
        <taxon>Vibrio</taxon>
        <taxon>Vibrio oreintalis group</taxon>
    </lineage>
</organism>
<dbReference type="SUPFAM" id="SSF49373">
    <property type="entry name" value="Invasin/intimin cell-adhesion fragments"/>
    <property type="match status" value="2"/>
</dbReference>
<proteinExistence type="predicted"/>
<dbReference type="Gene3D" id="2.60.40.1080">
    <property type="match status" value="1"/>
</dbReference>
<sequence>MRFNNKRLFVYLLPLVLFGCGGETNEQNEQSSHQESVSSPLATDNYSQFLLDNSQHVVSLVEHVSDPQGLPLTLERVEPLSQSCGMPVVDKQHLSFTVAESIPETCVYRYVVRNHPENSQLDKESSAESVVLISNETDSSLIPPISKSIKVDSELTIVLSQELGSTYPDGYTLNQDVVLLGDGVASVDVSSDTILYQASSTPGDTRLIYSLSSDDGNNVKAGYVDIAVSSEGNSMPIAENIAGPESLYPNTNITIDVSDSISDPDGDSLQLTDVYAYNANVAITDPLDVNNTKFNFSASQPGSYSVTYYVSDHRGGYAVAVVRIVVSEPLLPWNDIVLASGARYTAPWEKSSADIAGIYYQGTEPELINGTEYLIPLFSADAAQALCQSRGMALPSQEQMNALFQARPDVANSEHWPTSVAYWSSSKSTANQQYDFNMNSGAQILLPTSTPLIVTCVYPGELSTLVSKDNAYQTDLVDGDYNTVEAYAKQADGSPISGQSIYAFSEDENLRFESQSALTDSEGKASFKVRSALSGEFDVLVNYYSQSKAALVHFIDDLLLSISLSGEHELLLGSTEELTAMGKYQSGKESDISQEVNWTSDNPKVVRVTNIGEIFAQGMGSATVHSTSGEITSNKFKVTVPFGTLEAVQDATIRGGSYSHQNFGSDSSLIVKRDNANSNGYYRKALLKFYVGNKPVQAFSKATLRMYLTGANSGVGEAGRNLTVYSLSSNDWSEHEVTWDTAPSIQNKGNTINVKKGDVGKWIEWDVTDLINAEPDNTYLSLLLDDLGSYKATVDVHFYSRESGTAPQLVIQP</sequence>
<name>A0A178J7H1_9VIBR</name>
<dbReference type="Gene3D" id="2.60.40.10">
    <property type="entry name" value="Immunoglobulins"/>
    <property type="match status" value="2"/>
</dbReference>
<dbReference type="RefSeq" id="WP_069669066.1">
    <property type="nucleotide sequence ID" value="NZ_JAPFIM010000018.1"/>
</dbReference>
<dbReference type="EMBL" id="LUAX01000007">
    <property type="protein sequence ID" value="OAM97900.1"/>
    <property type="molecule type" value="Genomic_DNA"/>
</dbReference>
<dbReference type="InterPro" id="IPR008964">
    <property type="entry name" value="Invasin/intimin_cell_adhesion"/>
</dbReference>